<dbReference type="GO" id="GO:0016020">
    <property type="term" value="C:membrane"/>
    <property type="evidence" value="ECO:0007669"/>
    <property type="project" value="TreeGrafter"/>
</dbReference>
<dbReference type="PANTHER" id="PTHR43272:SF33">
    <property type="entry name" value="AMP-BINDING DOMAIN-CONTAINING PROTEIN-RELATED"/>
    <property type="match status" value="1"/>
</dbReference>
<dbReference type="SUPFAM" id="SSF56801">
    <property type="entry name" value="Acetyl-CoA synthetase-like"/>
    <property type="match status" value="1"/>
</dbReference>
<dbReference type="RefSeq" id="WP_092697497.1">
    <property type="nucleotide sequence ID" value="NZ_CAXIQL010000086.1"/>
</dbReference>
<proteinExistence type="predicted"/>
<evidence type="ECO:0000259" key="3">
    <source>
        <dbReference type="Pfam" id="PF00501"/>
    </source>
</evidence>
<dbReference type="Pfam" id="PF00501">
    <property type="entry name" value="AMP-binding"/>
    <property type="match status" value="1"/>
</dbReference>
<name>A0A1H3YGA1_9BURK</name>
<dbReference type="GeneID" id="34233198"/>
<keyword evidence="5" id="KW-1185">Reference proteome</keyword>
<dbReference type="PANTHER" id="PTHR43272">
    <property type="entry name" value="LONG-CHAIN-FATTY-ACID--COA LIGASE"/>
    <property type="match status" value="1"/>
</dbReference>
<accession>A0A1H3YGA1</accession>
<evidence type="ECO:0000256" key="2">
    <source>
        <dbReference type="ARBA" id="ARBA00022840"/>
    </source>
</evidence>
<keyword evidence="1" id="KW-0547">Nucleotide-binding</keyword>
<sequence length="644" mass="70953">MKTTFPQLLLQHAAERPTAPALREKEYGIWQTWSWQEAAETVRHMACGLAALGLERGQNLALVGDNRPHLYMGFIAVQSLGGIPIPLYQDAVASEMAFVMEDAEVRFVFTENQEQVDKLLEVRETLPGIAHIIYDDPRGLRDYDQPGLISTEKLLALGAEWDRAHPGAWDAMVARNQPDDVSVILYTSGTTGKPKGVCQTHASFIASAQGGVEVDGLNPNDNVISYLPPAWVGDHLFSLAQWLVAGFTINCPESASTVNIDLREIGPTYYFAPPRVFEGMLTSVSIRMEDAAPAKRWLYARCMNLARRVGSDILDGKPVALSDRILYRLGDIAIYGPLRNVLGLSRLRVAYTAGAAIGPDLFRFFRSIGINLKQLYGQTETCAYVCIQKNRQVKLNTVGQAAPGIELKIADNGEVLVRGVSVLKEYYKRPDATAEVIDADGYFHTGDAGVLDEDGHLRIIDRAKDVGKLHGGAMFAPNYIENKLKFFPQIKEVVCFGHHRDQVCAFINIDYEAVGNWAERQGLPYGGYVDLASKPQVLQLIADCIAQVNADLAAEAGMADTQVARFLVLHKELDPDDDELTRTRKVRRNFIAEKYAVLVDALYTGKAEQFIETQVKFEDGRTGSVSATLKILDAKTHAPAKAAA</sequence>
<dbReference type="Pfam" id="PF23562">
    <property type="entry name" value="AMP-binding_C_3"/>
    <property type="match status" value="1"/>
</dbReference>
<dbReference type="Proteomes" id="UP000199002">
    <property type="component" value="Unassembled WGS sequence"/>
</dbReference>
<reference evidence="5" key="1">
    <citation type="submission" date="2016-10" db="EMBL/GenBank/DDBJ databases">
        <authorList>
            <person name="Varghese N."/>
            <person name="Submissions S."/>
        </authorList>
    </citation>
    <scope>NUCLEOTIDE SEQUENCE [LARGE SCALE GENOMIC DNA]</scope>
    <source>
        <strain evidence="5">DSM 25157</strain>
    </source>
</reference>
<gene>
    <name evidence="4" type="ORF">SAMN05421875_10594</name>
</gene>
<evidence type="ECO:0000256" key="1">
    <source>
        <dbReference type="ARBA" id="ARBA00022741"/>
    </source>
</evidence>
<dbReference type="InterPro" id="IPR000873">
    <property type="entry name" value="AMP-dep_synth/lig_dom"/>
</dbReference>
<dbReference type="EMBL" id="FNQJ01000005">
    <property type="protein sequence ID" value="SEA10054.1"/>
    <property type="molecule type" value="Genomic_DNA"/>
</dbReference>
<protein>
    <submittedName>
        <fullName evidence="4">Long-chain acyl-CoA synthetase</fullName>
    </submittedName>
</protein>
<dbReference type="InterPro" id="IPR042099">
    <property type="entry name" value="ANL_N_sf"/>
</dbReference>
<dbReference type="InterPro" id="IPR020845">
    <property type="entry name" value="AMP-binding_CS"/>
</dbReference>
<keyword evidence="2" id="KW-0067">ATP-binding</keyword>
<evidence type="ECO:0000313" key="5">
    <source>
        <dbReference type="Proteomes" id="UP000199002"/>
    </source>
</evidence>
<dbReference type="GO" id="GO:0004467">
    <property type="term" value="F:long-chain fatty acid-CoA ligase activity"/>
    <property type="evidence" value="ECO:0007669"/>
    <property type="project" value="TreeGrafter"/>
</dbReference>
<dbReference type="Gene3D" id="3.40.50.12780">
    <property type="entry name" value="N-terminal domain of ligase-like"/>
    <property type="match status" value="1"/>
</dbReference>
<feature type="domain" description="AMP-dependent synthetase/ligase" evidence="3">
    <location>
        <begin position="11"/>
        <end position="427"/>
    </location>
</feature>
<organism evidence="4 5">
    <name type="scientific">Acidovorax soli</name>
    <dbReference type="NCBI Taxonomy" id="592050"/>
    <lineage>
        <taxon>Bacteria</taxon>
        <taxon>Pseudomonadati</taxon>
        <taxon>Pseudomonadota</taxon>
        <taxon>Betaproteobacteria</taxon>
        <taxon>Burkholderiales</taxon>
        <taxon>Comamonadaceae</taxon>
        <taxon>Acidovorax</taxon>
    </lineage>
</organism>
<evidence type="ECO:0000313" key="4">
    <source>
        <dbReference type="EMBL" id="SEA10054.1"/>
    </source>
</evidence>
<dbReference type="AlphaFoldDB" id="A0A1H3YGA1"/>
<dbReference type="STRING" id="592050.SAMN05421875_10594"/>
<dbReference type="PROSITE" id="PS00455">
    <property type="entry name" value="AMP_BINDING"/>
    <property type="match status" value="1"/>
</dbReference>
<dbReference type="GO" id="GO:0005524">
    <property type="term" value="F:ATP binding"/>
    <property type="evidence" value="ECO:0007669"/>
    <property type="project" value="UniProtKB-KW"/>
</dbReference>